<dbReference type="GO" id="GO:0005777">
    <property type="term" value="C:peroxisome"/>
    <property type="evidence" value="ECO:0007669"/>
    <property type="project" value="TreeGrafter"/>
</dbReference>
<dbReference type="PANTHER" id="PTHR11465:SF26">
    <property type="entry name" value="CATALASE 2"/>
    <property type="match status" value="1"/>
</dbReference>
<comment type="similarity">
    <text evidence="1">Belongs to the catalase family.</text>
</comment>
<dbReference type="PRINTS" id="PR00067">
    <property type="entry name" value="CATALASE"/>
</dbReference>
<dbReference type="GO" id="GO:0005739">
    <property type="term" value="C:mitochondrion"/>
    <property type="evidence" value="ECO:0007669"/>
    <property type="project" value="TreeGrafter"/>
</dbReference>
<keyword evidence="2" id="KW-0408">Iron</keyword>
<evidence type="ECO:0000313" key="5">
    <source>
        <dbReference type="Proteomes" id="UP000566819"/>
    </source>
</evidence>
<dbReference type="GO" id="GO:0046872">
    <property type="term" value="F:metal ion binding"/>
    <property type="evidence" value="ECO:0007669"/>
    <property type="project" value="UniProtKB-KW"/>
</dbReference>
<dbReference type="InterPro" id="IPR024711">
    <property type="entry name" value="Catalase_clade1/3"/>
</dbReference>
<keyword evidence="2" id="KW-0479">Metal-binding</keyword>
<dbReference type="EMBL" id="JAAMPI010000221">
    <property type="protein sequence ID" value="KAF4633925.1"/>
    <property type="molecule type" value="Genomic_DNA"/>
</dbReference>
<dbReference type="SMART" id="SM01060">
    <property type="entry name" value="Catalase"/>
    <property type="match status" value="1"/>
</dbReference>
<dbReference type="InterPro" id="IPR011614">
    <property type="entry name" value="Catalase_core"/>
</dbReference>
<keyword evidence="5" id="KW-1185">Reference proteome</keyword>
<accession>A0A8H4RS23</accession>
<dbReference type="GO" id="GO:0042744">
    <property type="term" value="P:hydrogen peroxide catabolic process"/>
    <property type="evidence" value="ECO:0007669"/>
    <property type="project" value="TreeGrafter"/>
</dbReference>
<dbReference type="GO" id="GO:0020037">
    <property type="term" value="F:heme binding"/>
    <property type="evidence" value="ECO:0007669"/>
    <property type="project" value="InterPro"/>
</dbReference>
<organism evidence="4 5">
    <name type="scientific">Cudoniella acicularis</name>
    <dbReference type="NCBI Taxonomy" id="354080"/>
    <lineage>
        <taxon>Eukaryota</taxon>
        <taxon>Fungi</taxon>
        <taxon>Dikarya</taxon>
        <taxon>Ascomycota</taxon>
        <taxon>Pezizomycotina</taxon>
        <taxon>Leotiomycetes</taxon>
        <taxon>Helotiales</taxon>
        <taxon>Tricladiaceae</taxon>
        <taxon>Cudoniella</taxon>
    </lineage>
</organism>
<comment type="caution">
    <text evidence="4">The sequence shown here is derived from an EMBL/GenBank/DDBJ whole genome shotgun (WGS) entry which is preliminary data.</text>
</comment>
<dbReference type="InterPro" id="IPR018028">
    <property type="entry name" value="Catalase"/>
</dbReference>
<keyword evidence="2" id="KW-0349">Heme</keyword>
<evidence type="ECO:0000259" key="3">
    <source>
        <dbReference type="SMART" id="SM01060"/>
    </source>
</evidence>
<evidence type="ECO:0000256" key="1">
    <source>
        <dbReference type="ARBA" id="ARBA00005329"/>
    </source>
</evidence>
<evidence type="ECO:0000313" key="4">
    <source>
        <dbReference type="EMBL" id="KAF4633925.1"/>
    </source>
</evidence>
<gene>
    <name evidence="4" type="ORF">G7Y89_g4187</name>
</gene>
<protein>
    <recommendedName>
        <fullName evidence="3">Catalase core domain-containing protein</fullName>
    </recommendedName>
</protein>
<dbReference type="GO" id="GO:0004096">
    <property type="term" value="F:catalase activity"/>
    <property type="evidence" value="ECO:0007669"/>
    <property type="project" value="InterPro"/>
</dbReference>
<comment type="cofactor">
    <cofactor evidence="2">
        <name>heme</name>
        <dbReference type="ChEBI" id="CHEBI:30413"/>
    </cofactor>
</comment>
<reference evidence="4 5" key="1">
    <citation type="submission" date="2020-03" db="EMBL/GenBank/DDBJ databases">
        <title>Draft Genome Sequence of Cudoniella acicularis.</title>
        <authorList>
            <person name="Buettner E."/>
            <person name="Kellner H."/>
        </authorList>
    </citation>
    <scope>NUCLEOTIDE SEQUENCE [LARGE SCALE GENOMIC DNA]</scope>
    <source>
        <strain evidence="4 5">DSM 108380</strain>
    </source>
</reference>
<dbReference type="Gene3D" id="2.40.180.10">
    <property type="entry name" value="Catalase core domain"/>
    <property type="match status" value="2"/>
</dbReference>
<dbReference type="Proteomes" id="UP000566819">
    <property type="component" value="Unassembled WGS sequence"/>
</dbReference>
<dbReference type="PROSITE" id="PS51402">
    <property type="entry name" value="CATALASE_3"/>
    <property type="match status" value="1"/>
</dbReference>
<proteinExistence type="inferred from homology"/>
<feature type="binding site" description="axial binding residue" evidence="2">
    <location>
        <position position="311"/>
    </location>
    <ligand>
        <name>heme</name>
        <dbReference type="ChEBI" id="CHEBI:30413"/>
    </ligand>
    <ligandPart>
        <name>Fe</name>
        <dbReference type="ChEBI" id="CHEBI:18248"/>
    </ligandPart>
</feature>
<dbReference type="AlphaFoldDB" id="A0A8H4RS23"/>
<dbReference type="InterPro" id="IPR020835">
    <property type="entry name" value="Catalase_sf"/>
</dbReference>
<dbReference type="PANTHER" id="PTHR11465">
    <property type="entry name" value="CATALASE"/>
    <property type="match status" value="1"/>
</dbReference>
<dbReference type="PIRSF" id="PIRSF038928">
    <property type="entry name" value="Catalase_clade1-3"/>
    <property type="match status" value="1"/>
</dbReference>
<sequence>MASQLNSKTNPTYTLAEGAPIGDPTTALRINQNGGGLLLLQDTQLIETLAHFAPGAFGKLEVTHDISDITSANFLNGVGKETPVLARISTVGGEKGSADTARDVRGWAIKFYTEEGNQDWVFQQHVFFIRDPIKFPSLNRSHKRNPQTNLLDSTMFWDYHNSNPEGTHQLMVLFSDRGTPYSLRHTHAFSGHTYKFTTPTSFPYVKTHLKSNQGIKNFTAEEAEKLAGSNPDHNTQDLFESIEKGDFPSWTAYVQVMSAEQAEKYKWNIFDMTKPQNYFADIETAAFSPSTMVPGIAPSTDPMLQARMFSYPDAARYRLGTNYQLLSSNRAYSPVYSPYQRDGAGNFAGNYGPDPNYVRSSFVPLAKPLRTFTDAAHDEWAGKVTAWTSEMQEVDYEQPRLLWGVFGGTGQREAFVGNVGADLVGAEEQNKFQSFLRQIEPPVEEICTTISTQSAKGPRTNLRSKTIAI</sequence>
<dbReference type="GO" id="GO:0042542">
    <property type="term" value="P:response to hydrogen peroxide"/>
    <property type="evidence" value="ECO:0007669"/>
    <property type="project" value="TreeGrafter"/>
</dbReference>
<dbReference type="SUPFAM" id="SSF56634">
    <property type="entry name" value="Heme-dependent catalase-like"/>
    <property type="match status" value="1"/>
</dbReference>
<dbReference type="OrthoDB" id="6880011at2759"/>
<dbReference type="Pfam" id="PF00199">
    <property type="entry name" value="Catalase"/>
    <property type="match status" value="2"/>
</dbReference>
<name>A0A8H4RS23_9HELO</name>
<evidence type="ECO:0000256" key="2">
    <source>
        <dbReference type="PIRSR" id="PIRSR038928-2"/>
    </source>
</evidence>
<feature type="domain" description="Catalase core" evidence="3">
    <location>
        <begin position="14"/>
        <end position="366"/>
    </location>
</feature>